<dbReference type="InterPro" id="IPR050316">
    <property type="entry name" value="Tyrosinase/Hemocyanin"/>
</dbReference>
<keyword evidence="1" id="KW-0479">Metal-binding</keyword>
<gene>
    <name evidence="6" type="ORF">N8I77_010887</name>
</gene>
<dbReference type="EMBL" id="JAUJFL010000006">
    <property type="protein sequence ID" value="KAK2601438.1"/>
    <property type="molecule type" value="Genomic_DNA"/>
</dbReference>
<evidence type="ECO:0000313" key="7">
    <source>
        <dbReference type="Proteomes" id="UP001265746"/>
    </source>
</evidence>
<reference evidence="6" key="1">
    <citation type="submission" date="2023-06" db="EMBL/GenBank/DDBJ databases">
        <authorList>
            <person name="Noh H."/>
        </authorList>
    </citation>
    <scope>NUCLEOTIDE SEQUENCE</scope>
    <source>
        <strain evidence="6">DUCC20226</strain>
    </source>
</reference>
<evidence type="ECO:0000313" key="6">
    <source>
        <dbReference type="EMBL" id="KAK2601438.1"/>
    </source>
</evidence>
<dbReference type="Proteomes" id="UP001265746">
    <property type="component" value="Unassembled WGS sequence"/>
</dbReference>
<comment type="caution">
    <text evidence="6">The sequence shown here is derived from an EMBL/GenBank/DDBJ whole genome shotgun (WGS) entry which is preliminary data.</text>
</comment>
<keyword evidence="2" id="KW-0186">Copper</keyword>
<evidence type="ECO:0000259" key="4">
    <source>
        <dbReference type="PROSITE" id="PS00497"/>
    </source>
</evidence>
<evidence type="ECO:0000256" key="2">
    <source>
        <dbReference type="ARBA" id="ARBA00023008"/>
    </source>
</evidence>
<protein>
    <recommendedName>
        <fullName evidence="4 5">Tyrosinase copper-binding domain-containing protein</fullName>
    </recommendedName>
</protein>
<proteinExistence type="predicted"/>
<feature type="chain" id="PRO_5042108687" description="Tyrosinase copper-binding domain-containing protein" evidence="3">
    <location>
        <begin position="19"/>
        <end position="351"/>
    </location>
</feature>
<dbReference type="PANTHER" id="PTHR11474">
    <property type="entry name" value="TYROSINASE FAMILY MEMBER"/>
    <property type="match status" value="1"/>
</dbReference>
<dbReference type="PROSITE" id="PS00498">
    <property type="entry name" value="TYROSINASE_2"/>
    <property type="match status" value="1"/>
</dbReference>
<dbReference type="PRINTS" id="PR00092">
    <property type="entry name" value="TYROSINASE"/>
</dbReference>
<sequence>MALQLLLVLLAFVSPIASLIPSCQDPIVRKEWRNLSPSDQMSYLDAVDCILNKPSITPPFNGSGVKSRYDDLLYTHIQQTFSIHYVGHFLPWHRYFVATYEHMLRTECGYDGAQPYWDWTLDVDSDEAFVNSPVFSAELGFGGNGPYVEGNASDPFAVPGRTGGGCVSDGPFSGKDDIVHLGPASSVVYNPQCLKRDLSPSFARRYLGMNQTVLTLNQTDYGWFDRVVEGGPSFDASGIHGGGHYSVGGTYGQMGDLYASPADPIFYLHHANLDRVWWSWQSYDVDSRLQDISGPIFLMDYDNVQGGNVTLDFEMTIGVSAPNVTVGDVMDITSGASDGIICYIYDELYVL</sequence>
<dbReference type="InterPro" id="IPR008922">
    <property type="entry name" value="Di-copper_centre_dom_sf"/>
</dbReference>
<feature type="signal peptide" evidence="3">
    <location>
        <begin position="1"/>
        <end position="18"/>
    </location>
</feature>
<dbReference type="AlphaFoldDB" id="A0AAD9W2A6"/>
<dbReference type="PANTHER" id="PTHR11474:SF126">
    <property type="entry name" value="TYROSINASE-LIKE PROTEIN TYR-1-RELATED"/>
    <property type="match status" value="1"/>
</dbReference>
<accession>A0AAD9W2A6</accession>
<name>A0AAD9W2A6_PHOAM</name>
<evidence type="ECO:0000259" key="5">
    <source>
        <dbReference type="PROSITE" id="PS00498"/>
    </source>
</evidence>
<feature type="domain" description="Tyrosinase copper-binding" evidence="4">
    <location>
        <begin position="84"/>
        <end position="101"/>
    </location>
</feature>
<keyword evidence="7" id="KW-1185">Reference proteome</keyword>
<dbReference type="SUPFAM" id="SSF48056">
    <property type="entry name" value="Di-copper centre-containing domain"/>
    <property type="match status" value="1"/>
</dbReference>
<dbReference type="GO" id="GO:0016491">
    <property type="term" value="F:oxidoreductase activity"/>
    <property type="evidence" value="ECO:0007669"/>
    <property type="project" value="InterPro"/>
</dbReference>
<dbReference type="InterPro" id="IPR002227">
    <property type="entry name" value="Tyrosinase_Cu-bd"/>
</dbReference>
<evidence type="ECO:0000256" key="3">
    <source>
        <dbReference type="SAM" id="SignalP"/>
    </source>
</evidence>
<dbReference type="Gene3D" id="1.10.1280.10">
    <property type="entry name" value="Di-copper center containing domain from catechol oxidase"/>
    <property type="match status" value="1"/>
</dbReference>
<dbReference type="Pfam" id="PF00264">
    <property type="entry name" value="Tyrosinase"/>
    <property type="match status" value="1"/>
</dbReference>
<dbReference type="GO" id="GO:0046872">
    <property type="term" value="F:metal ion binding"/>
    <property type="evidence" value="ECO:0007669"/>
    <property type="project" value="UniProtKB-KW"/>
</dbReference>
<feature type="domain" description="Tyrosinase copper-binding" evidence="5">
    <location>
        <begin position="263"/>
        <end position="274"/>
    </location>
</feature>
<evidence type="ECO:0000256" key="1">
    <source>
        <dbReference type="ARBA" id="ARBA00022723"/>
    </source>
</evidence>
<keyword evidence="3" id="KW-0732">Signal</keyword>
<dbReference type="PROSITE" id="PS00497">
    <property type="entry name" value="TYROSINASE_1"/>
    <property type="match status" value="1"/>
</dbReference>
<organism evidence="6 7">
    <name type="scientific">Phomopsis amygdali</name>
    <name type="common">Fusicoccum amygdali</name>
    <dbReference type="NCBI Taxonomy" id="1214568"/>
    <lineage>
        <taxon>Eukaryota</taxon>
        <taxon>Fungi</taxon>
        <taxon>Dikarya</taxon>
        <taxon>Ascomycota</taxon>
        <taxon>Pezizomycotina</taxon>
        <taxon>Sordariomycetes</taxon>
        <taxon>Sordariomycetidae</taxon>
        <taxon>Diaporthales</taxon>
        <taxon>Diaporthaceae</taxon>
        <taxon>Diaporthe</taxon>
    </lineage>
</organism>